<name>A0ABW6WHP8_9ACTN</name>
<organism evidence="2 3">
    <name type="scientific">Paractinoplanes globisporus</name>
    <dbReference type="NCBI Taxonomy" id="113565"/>
    <lineage>
        <taxon>Bacteria</taxon>
        <taxon>Bacillati</taxon>
        <taxon>Actinomycetota</taxon>
        <taxon>Actinomycetes</taxon>
        <taxon>Micromonosporales</taxon>
        <taxon>Micromonosporaceae</taxon>
        <taxon>Paractinoplanes</taxon>
    </lineage>
</organism>
<dbReference type="Gene3D" id="1.25.40.10">
    <property type="entry name" value="Tetratricopeptide repeat domain"/>
    <property type="match status" value="1"/>
</dbReference>
<sequence>MSDDAGYLSGLNPGQAQELARVNRPGLEALRGYLADRSAVAFLGAGASAPLYPLWAGLIGDLVDAASHRLSEAQAATCRRLAGQTPEEVVEILRRQLGPPEFREALREAFRVRRDPESGRTWTPVHELVCRCAFKAVVTTNYDPGIVDARGRVRPDAVGTGFASWTDEDALDRWRTGDVFADGELPVLFAHGRHTQPEAMVLASTEYRRAYSGKLSRVLGTMIDGGHLVWIGFSFADQRIAAILREVAQASGTRVDPGAAPRHVAILPWDPDEVDNDPSVLAQQAEIGYGAHALFYPAAGKDHSALAALLAELADPRFPPVGAPPRDAAARVSVSSGVPESWTPSAEPVPHFTGRAEELARLSRWAGDPAVRLIGVTAWGGAGKTALVTEWLHRGGAATRPDVGGVFAWSFYADASAEHWAEALLSWAARVLGVRMVGRGRLGLLVLTLLKAVPVILVLDGLEVAQEGPQGGEFGRLLDGTLREVLTGTCRIRHRGLVVLTSRFPFADVEGFDGGAARMLDVPPFTPGDGAALLAATGSDWLPERERRELVAEVDGHALAVVALGAVLADRPTTADLAGLRATLAAAASTNVRVAKVLTFYATRLTDADRYLVAAIALFARPVTPAAVLSLAEHEVFGGRLDGWTEREVEAAARDRLAGLLSWHPAGTLSAHPLVRGTFRPLALGAAEVAADTTLTGVPEGKITNREDGLRLVEAVELLIAADEWVAADNLIRDRTDGGHAWSSLPDARLGLRAESAFVATPQRRDACAGRLSRKKLGWHLNTAGMMAMSIGDLVTARECLDATIAIDRAAGDQQGLEISLRNLADCLRVLGDIDGAMRAAEEATAANAQAGSGRGARNAAVFRGQTLMLFGETVAADERFLAADRIEITNGPESNHLHSRRGVWWAEFLARTGRAGPARTLTDRNRAICVQHGWNASVARCDRLLGSLDLNGGDHAAALERTAAAVNTFRDGDYLTELAEALSLLADCVRAAGDLDAADEHVGEALIIAAPRGLVPAQAAALTVRARIHADRAAAGAGDSLEAGRDAADTAHRLAVRHRLAWCELDALEAHARLDGVAGGKGDWAAQAAAMRARLVPDGLDPDPLGTVERQAAAENAESDDDEW</sequence>
<dbReference type="SUPFAM" id="SSF52540">
    <property type="entry name" value="P-loop containing nucleoside triphosphate hydrolases"/>
    <property type="match status" value="1"/>
</dbReference>
<dbReference type="Proteomes" id="UP001602245">
    <property type="component" value="Unassembled WGS sequence"/>
</dbReference>
<dbReference type="Pfam" id="PF13289">
    <property type="entry name" value="SIR2_2"/>
    <property type="match status" value="1"/>
</dbReference>
<dbReference type="InterPro" id="IPR011990">
    <property type="entry name" value="TPR-like_helical_dom_sf"/>
</dbReference>
<protein>
    <submittedName>
        <fullName evidence="2">SIR2 family protein</fullName>
    </submittedName>
</protein>
<dbReference type="SUPFAM" id="SSF48452">
    <property type="entry name" value="TPR-like"/>
    <property type="match status" value="2"/>
</dbReference>
<proteinExistence type="predicted"/>
<gene>
    <name evidence="2" type="ORF">ACFY35_25550</name>
</gene>
<dbReference type="RefSeq" id="WP_026205920.1">
    <property type="nucleotide sequence ID" value="NZ_JBIAZU010000004.1"/>
</dbReference>
<reference evidence="2 3" key="1">
    <citation type="submission" date="2024-10" db="EMBL/GenBank/DDBJ databases">
        <title>The Natural Products Discovery Center: Release of the First 8490 Sequenced Strains for Exploring Actinobacteria Biosynthetic Diversity.</title>
        <authorList>
            <person name="Kalkreuter E."/>
            <person name="Kautsar S.A."/>
            <person name="Yang D."/>
            <person name="Bader C.D."/>
            <person name="Teijaro C.N."/>
            <person name="Fluegel L."/>
            <person name="Davis C.M."/>
            <person name="Simpson J.R."/>
            <person name="Lauterbach L."/>
            <person name="Steele A.D."/>
            <person name="Gui C."/>
            <person name="Meng S."/>
            <person name="Li G."/>
            <person name="Viehrig K."/>
            <person name="Ye F."/>
            <person name="Su P."/>
            <person name="Kiefer A.F."/>
            <person name="Nichols A."/>
            <person name="Cepeda A.J."/>
            <person name="Yan W."/>
            <person name="Fan B."/>
            <person name="Jiang Y."/>
            <person name="Adhikari A."/>
            <person name="Zheng C.-J."/>
            <person name="Schuster L."/>
            <person name="Cowan T.M."/>
            <person name="Smanski M.J."/>
            <person name="Chevrette M.G."/>
            <person name="De Carvalho L.P.S."/>
            <person name="Shen B."/>
        </authorList>
    </citation>
    <scope>NUCLEOTIDE SEQUENCE [LARGE SCALE GENOMIC DNA]</scope>
    <source>
        <strain evidence="2 3">NPDC000087</strain>
    </source>
</reference>
<dbReference type="Gene3D" id="3.40.50.300">
    <property type="entry name" value="P-loop containing nucleotide triphosphate hydrolases"/>
    <property type="match status" value="1"/>
</dbReference>
<keyword evidence="3" id="KW-1185">Reference proteome</keyword>
<evidence type="ECO:0000256" key="1">
    <source>
        <dbReference type="SAM" id="MobiDB-lite"/>
    </source>
</evidence>
<feature type="region of interest" description="Disordered" evidence="1">
    <location>
        <begin position="1098"/>
        <end position="1125"/>
    </location>
</feature>
<evidence type="ECO:0000313" key="2">
    <source>
        <dbReference type="EMBL" id="MFF5292822.1"/>
    </source>
</evidence>
<dbReference type="InterPro" id="IPR027417">
    <property type="entry name" value="P-loop_NTPase"/>
</dbReference>
<accession>A0ABW6WHP8</accession>
<comment type="caution">
    <text evidence="2">The sequence shown here is derived from an EMBL/GenBank/DDBJ whole genome shotgun (WGS) entry which is preliminary data.</text>
</comment>
<evidence type="ECO:0000313" key="3">
    <source>
        <dbReference type="Proteomes" id="UP001602245"/>
    </source>
</evidence>
<dbReference type="EMBL" id="JBIAZU010000004">
    <property type="protein sequence ID" value="MFF5292822.1"/>
    <property type="molecule type" value="Genomic_DNA"/>
</dbReference>